<dbReference type="InterPro" id="IPR026881">
    <property type="entry name" value="WYL_dom"/>
</dbReference>
<feature type="domain" description="WYL" evidence="2">
    <location>
        <begin position="690"/>
        <end position="752"/>
    </location>
</feature>
<evidence type="ECO:0000313" key="5">
    <source>
        <dbReference type="Proteomes" id="UP001500575"/>
    </source>
</evidence>
<dbReference type="PROSITE" id="PS52050">
    <property type="entry name" value="WYL"/>
    <property type="match status" value="1"/>
</dbReference>
<comment type="caution">
    <text evidence="4">The sequence shown here is derived from an EMBL/GenBank/DDBJ whole genome shotgun (WGS) entry which is preliminary data.</text>
</comment>
<reference evidence="5" key="1">
    <citation type="journal article" date="2019" name="Int. J. Syst. Evol. Microbiol.">
        <title>The Global Catalogue of Microorganisms (GCM) 10K type strain sequencing project: providing services to taxonomists for standard genome sequencing and annotation.</title>
        <authorList>
            <consortium name="The Broad Institute Genomics Platform"/>
            <consortium name="The Broad Institute Genome Sequencing Center for Infectious Disease"/>
            <person name="Wu L."/>
            <person name="Ma J."/>
        </authorList>
    </citation>
    <scope>NUCLEOTIDE SEQUENCE [LARGE SCALE GENOMIC DNA]</scope>
    <source>
        <strain evidence="5">JCM 16021</strain>
    </source>
</reference>
<sequence length="758" mass="79444">MDGHRTLADQFRSWPDQRLARLLRDRPDLATPAPHDSAHLASRAATRASLARALDRLNRFELTVLDALVLAGQTSIDGLADLVLADRASVEEAATRLVDLAVAWEARSAEGAALRPLTGVAECLAGGPAAGASGLHALEPDQTVDEARRRIDALSAPARAMLEHVDGQGGSGHTDAASDPAPDPATPVGELLAQRLLVPRQRGLVVIPGQVGLALRGGRTTREPADVPPALATTPRGGDLVDRTAAGAAFEAVRRVELLLDHWGTTPPGALRSGGLGVRDLKAAAAHLHVDEPAAALLVEVAHAAGLLEQAVAPDGDGVWLPTDLFDQWTADVASDRWWALVRAWLTTPRTPSRVGTKDAATGGRTANALAPELASTLQVEARRMTLEALALLPPGEVLASGTGLPSLVARVAWERPRRPRLREDLVAAALSEAEQLGVAGLGGLASAGRALLAGDDKAAREALTPLLPQAVDHVLLQADLTAVAPGPLEPTLARTLHLVADVESRGGATVYRFTPSSVRRAFDVGWPAADVHAFLADVSRTPVPQPLTYMVDDAARTFGTVRVGAVEAFLRADDEAALTELLHHPKASSLGLRRLAPTVLVSTVPVDVLLPRLRDLGSSPVVEGADGTVHVARPDLKRARSPRGRRAAGQVAARETSQVTAAVGAVRAGDRMAEVRTVPVAEPTTPSGALAMLRDAAEARRSVLIGYVDNDGASSERLVDPLRVEGGQLTAHDHRSDGTRTFAIHRITTVRPTGTTA</sequence>
<feature type="region of interest" description="Disordered" evidence="1">
    <location>
        <begin position="219"/>
        <end position="238"/>
    </location>
</feature>
<feature type="domain" description="Helicase XPB/Ssl2 N-terminal" evidence="3">
    <location>
        <begin position="475"/>
        <end position="597"/>
    </location>
</feature>
<evidence type="ECO:0000256" key="1">
    <source>
        <dbReference type="SAM" id="MobiDB-lite"/>
    </source>
</evidence>
<dbReference type="Proteomes" id="UP001500575">
    <property type="component" value="Unassembled WGS sequence"/>
</dbReference>
<evidence type="ECO:0000259" key="2">
    <source>
        <dbReference type="Pfam" id="PF13280"/>
    </source>
</evidence>
<dbReference type="RefSeq" id="WP_344304349.1">
    <property type="nucleotide sequence ID" value="NZ_BAAAQQ010000012.1"/>
</dbReference>
<evidence type="ECO:0000259" key="3">
    <source>
        <dbReference type="Pfam" id="PF13625"/>
    </source>
</evidence>
<dbReference type="InterPro" id="IPR032830">
    <property type="entry name" value="XPB/Ssl2_N"/>
</dbReference>
<dbReference type="GO" id="GO:0004386">
    <property type="term" value="F:helicase activity"/>
    <property type="evidence" value="ECO:0007669"/>
    <property type="project" value="UniProtKB-KW"/>
</dbReference>
<organism evidence="4 5">
    <name type="scientific">Nocardioides bigeumensis</name>
    <dbReference type="NCBI Taxonomy" id="433657"/>
    <lineage>
        <taxon>Bacteria</taxon>
        <taxon>Bacillati</taxon>
        <taxon>Actinomycetota</taxon>
        <taxon>Actinomycetes</taxon>
        <taxon>Propionibacteriales</taxon>
        <taxon>Nocardioidaceae</taxon>
        <taxon>Nocardioides</taxon>
    </lineage>
</organism>
<proteinExistence type="predicted"/>
<name>A0ABP5KB94_9ACTN</name>
<dbReference type="Pfam" id="PF13625">
    <property type="entry name" value="Helicase_C_3"/>
    <property type="match status" value="1"/>
</dbReference>
<keyword evidence="4" id="KW-0547">Nucleotide-binding</keyword>
<dbReference type="EMBL" id="BAAAQQ010000012">
    <property type="protein sequence ID" value="GAA2127798.1"/>
    <property type="molecule type" value="Genomic_DNA"/>
</dbReference>
<evidence type="ECO:0000313" key="4">
    <source>
        <dbReference type="EMBL" id="GAA2127798.1"/>
    </source>
</evidence>
<gene>
    <name evidence="4" type="ORF">GCM10009843_27620</name>
</gene>
<keyword evidence="4" id="KW-0378">Hydrolase</keyword>
<keyword evidence="5" id="KW-1185">Reference proteome</keyword>
<keyword evidence="4" id="KW-0347">Helicase</keyword>
<feature type="region of interest" description="Disordered" evidence="1">
    <location>
        <begin position="164"/>
        <end position="187"/>
    </location>
</feature>
<dbReference type="Pfam" id="PF13280">
    <property type="entry name" value="WYL"/>
    <property type="match status" value="1"/>
</dbReference>
<accession>A0ABP5KB94</accession>
<protein>
    <submittedName>
        <fullName evidence="4">Helicase-associated domain-containing protein</fullName>
    </submittedName>
</protein>
<keyword evidence="4" id="KW-0067">ATP-binding</keyword>